<feature type="compositionally biased region" description="Basic and acidic residues" evidence="1">
    <location>
        <begin position="1166"/>
        <end position="1175"/>
    </location>
</feature>
<dbReference type="KEGG" id="goe:114828322"/>
<feature type="compositionally biased region" description="Basic and acidic residues" evidence="1">
    <location>
        <begin position="344"/>
        <end position="362"/>
    </location>
</feature>
<evidence type="ECO:0000313" key="5">
    <source>
        <dbReference type="RefSeq" id="XP_028967816.1"/>
    </source>
</evidence>
<feature type="transmembrane region" description="Helical" evidence="2">
    <location>
        <begin position="1927"/>
        <end position="1947"/>
    </location>
</feature>
<dbReference type="Proteomes" id="UP000694867">
    <property type="component" value="Unplaced"/>
</dbReference>
<feature type="region of interest" description="Disordered" evidence="1">
    <location>
        <begin position="723"/>
        <end position="746"/>
    </location>
</feature>
<feature type="transmembrane region" description="Helical" evidence="2">
    <location>
        <begin position="1831"/>
        <end position="1855"/>
    </location>
</feature>
<feature type="region of interest" description="Disordered" evidence="1">
    <location>
        <begin position="1257"/>
        <end position="1309"/>
    </location>
</feature>
<reference evidence="5" key="1">
    <citation type="submission" date="2025-08" db="UniProtKB">
        <authorList>
            <consortium name="RefSeq"/>
        </authorList>
    </citation>
    <scope>IDENTIFICATION</scope>
</reference>
<protein>
    <submittedName>
        <fullName evidence="5">Uncharacterized protein LOC114828322</fullName>
    </submittedName>
</protein>
<dbReference type="PANTHER" id="PTHR45902:SF4">
    <property type="entry name" value="G-PROTEIN COUPLED RECEPTORS FAMILY 2 PROFILE 2 DOMAIN-CONTAINING PROTEIN"/>
    <property type="match status" value="1"/>
</dbReference>
<evidence type="ECO:0000256" key="1">
    <source>
        <dbReference type="SAM" id="MobiDB-lite"/>
    </source>
</evidence>
<feature type="region of interest" description="Disordered" evidence="1">
    <location>
        <begin position="648"/>
        <end position="699"/>
    </location>
</feature>
<feature type="transmembrane region" description="Helical" evidence="2">
    <location>
        <begin position="1953"/>
        <end position="1976"/>
    </location>
</feature>
<feature type="compositionally biased region" description="Low complexity" evidence="1">
    <location>
        <begin position="211"/>
        <end position="247"/>
    </location>
</feature>
<feature type="compositionally biased region" description="Low complexity" evidence="1">
    <location>
        <begin position="648"/>
        <end position="657"/>
    </location>
</feature>
<feature type="chain" id="PRO_5042538860" evidence="3">
    <location>
        <begin position="20"/>
        <end position="2003"/>
    </location>
</feature>
<sequence>MKLFLLTVTLLPLLRSSRAAVEREGDRKPDFDELRLEEQVGDDVELDPYSHESLVRIARQMGVVVTTSPTVHTAKALPKPRLEPRDWEIASQTTTRESKHPVSKVSERLELDPGKLNFAAVPSEAAATTTTPVIDKRIGELLPEDYSYEGKKYLERLRIWTRCGAESGNFATNVAPKKGAQSGKPNRKTHVGQKGNDKHQHKTKLAATHPTTSIPLITTSTTSTTTAPSTSAQESNSSPSVVAGSSSIDKHQNFELAALNLYHRKRQQQQQQEHLPLEVDADEDIGRLPLTGGETSSEQHTEIARHLIKGISGSKDSIVLTTAPPISISEEGTTHQKRLKPPKRKPESESQQKKSTSHEDKWNSVLSKRAKKPSYPVDEDNEDDFDGASESIVRPVSQLVHHRETKRKPPKKMTTSNSSKSSSPSKLSSSHKAPATSTAASSPTTTSTTTTTTTAKPSAETVSDSLEDFDLDLQQSNDGSSQSTTEVPMTPAPFLETSTARSQKRKTSPKKSSNSRQVLKSGSVTKEPPQLSKNTSFVASASYQRPQIVLPPPPPPLNPLAALGNLIPLLQLLNHRPAPAFYSVPPTKTVVVNEDTAKKPPVKAQQPPQKQYQVPYYQVPAHFHLVNTAPFYGYQNLPIRGNNTLMSSTALSSTSPSKPKEKLSAQQVKVPSDSQKSKTQKKKKKPPVPAAQQNQNILAQTPNISNTIRSMMHFLNSNNLLQAAQPPKRPRTPKALDPDSADLTEPVVGGAALSDGRPEPELIDDAFSGSTGFNRSFTDFNSTDDAISDEGYLIVTPIPPTEVPVAIDEVSSSPIHPDIAAKDSDEVSAVLTVEKPSDRRPSYDFSAEDRADNQNERERDGRIGRRMDFEPIGFDLDPNSVGDDEALGRALVGGGANYKMLLGLLTGAFGKRRDARSNVRSDAGAELEKKRQIANNLIMQSILYNPPPMYNHRLPNAVWPVLNGSPTFAKPIPAHRIPPRPPRPSGRPAFYGKQFVVRPREPRYFVIDGSREDIPRGVFVDEQGRSIRDEDEFMDEVFPSIPLDRGLGEDDVDASSASSPELRTPMPPTPSLVGPAGNRISKLDSMPTPTNESASPATLVPTVSPVLSVPKRSTESSSIAPELGSTLPSSSSTPSTSTRSAYRIVIPLPSSTSTVPPPVIRFSNRIGDRTVRRSTEPPATGPAEWGTGRDGDPEPELTADSPRSFFRLAGEVRKNSSDSLILRRISTSPKQAFLHRNDPGPLQQRFAVLEKAFLWNQSSPSAPESRRQKRNRRSLDRFPDPDDDNNNSLDNGNGSDNAHPGDDNVSADAHSSVWNVSSPSTFSDGRIAHCFAQNATFSQKLNCNDQQFSCDISSEEDLVDNLYGNEVNKDDDVDEVVRCSCEDECVHYGDCCWDKISQLQKDYGSLSAIEYSRDRLTWLHCVRTESGLAYFMVAQCPSPVDKDDDDDEHSRPTSPLDELCSASDSTAATDPLLRVAVTSRKSLVTYKNIFCARCHDDADDVQFWRVELQCPRDDRTERADRALDCPFVTMPPKSLFPYGNGLRMRRQFARRCNPYVDYADSTKLDCKVISANESSTIEAPNADVANKLSIMCDLIYLPTLDLNASGCDKLFYRNRFCALCERRLPGDLSCPLDAEILNVPDRSIVPDQHEADRFPLIVPSTGDDNPCEGDNQIYDPWKSMCRSIHVPRYSESRCSEATAYASNLPAAFNSLESKFPFIHISLAFLLATLLLSSLIPDRRRELSVRALSSCRYTYVGEITVCLVSAILGGQFLSYVSLSSRGCPDGILCFLIGFGFHFCTTASFAWSNVLLSEVRYRLQHTSVLSGKTPKTFVGYLLYTLLFSSVSAGCTLLVLLWQSSTFSIRGCSGCGSLCFLLSSSSTGWYAFLPAVSYAVVANFCIFLSILRLWRSQSEVTVLRSVASLEFRNVVFAVLLANLVAPTILLGLVANKLENQRIWLGFLLCYACHGPFVFLLGGTSARIFEFMRRCSIRSKETYRAQSCQYH</sequence>
<feature type="compositionally biased region" description="Polar residues" evidence="1">
    <location>
        <begin position="664"/>
        <end position="673"/>
    </location>
</feature>
<dbReference type="RefSeq" id="XP_028967816.1">
    <property type="nucleotide sequence ID" value="XM_029111983.1"/>
</dbReference>
<accession>A0AAJ7WI06</accession>
<dbReference type="GeneID" id="114828322"/>
<organism evidence="4 5">
    <name type="scientific">Galendromus occidentalis</name>
    <name type="common">western predatory mite</name>
    <dbReference type="NCBI Taxonomy" id="34638"/>
    <lineage>
        <taxon>Eukaryota</taxon>
        <taxon>Metazoa</taxon>
        <taxon>Ecdysozoa</taxon>
        <taxon>Arthropoda</taxon>
        <taxon>Chelicerata</taxon>
        <taxon>Arachnida</taxon>
        <taxon>Acari</taxon>
        <taxon>Parasitiformes</taxon>
        <taxon>Mesostigmata</taxon>
        <taxon>Gamasina</taxon>
        <taxon>Phytoseioidea</taxon>
        <taxon>Phytoseiidae</taxon>
        <taxon>Typhlodrominae</taxon>
        <taxon>Galendromus</taxon>
    </lineage>
</organism>
<feature type="compositionally biased region" description="Polar residues" evidence="1">
    <location>
        <begin position="510"/>
        <end position="524"/>
    </location>
</feature>
<feature type="compositionally biased region" description="Acidic residues" evidence="1">
    <location>
        <begin position="377"/>
        <end position="387"/>
    </location>
</feature>
<name>A0AAJ7WI06_9ACAR</name>
<keyword evidence="2" id="KW-0812">Transmembrane</keyword>
<dbReference type="PANTHER" id="PTHR45902">
    <property type="entry name" value="LATROPHILIN RECEPTOR-LIKE PROTEIN A"/>
    <property type="match status" value="1"/>
</dbReference>
<feature type="compositionally biased region" description="Polar residues" evidence="1">
    <location>
        <begin position="1087"/>
        <end position="1096"/>
    </location>
</feature>
<evidence type="ECO:0000256" key="3">
    <source>
        <dbReference type="SAM" id="SignalP"/>
    </source>
</evidence>
<feature type="region of interest" description="Disordered" evidence="1">
    <location>
        <begin position="1041"/>
        <end position="1099"/>
    </location>
</feature>
<feature type="region of interest" description="Disordered" evidence="1">
    <location>
        <begin position="1440"/>
        <end position="1462"/>
    </location>
</feature>
<evidence type="ECO:0000313" key="4">
    <source>
        <dbReference type="Proteomes" id="UP000694867"/>
    </source>
</evidence>
<feature type="compositionally biased region" description="Polar residues" evidence="1">
    <location>
        <begin position="473"/>
        <end position="487"/>
    </location>
</feature>
<keyword evidence="3" id="KW-0732">Signal</keyword>
<feature type="compositionally biased region" description="Low complexity" evidence="1">
    <location>
        <begin position="1286"/>
        <end position="1297"/>
    </location>
</feature>
<dbReference type="Gene3D" id="1.20.1070.10">
    <property type="entry name" value="Rhodopsin 7-helix transmembrane proteins"/>
    <property type="match status" value="1"/>
</dbReference>
<evidence type="ECO:0000256" key="2">
    <source>
        <dbReference type="SAM" id="Phobius"/>
    </source>
</evidence>
<feature type="compositionally biased region" description="Low complexity" evidence="1">
    <location>
        <begin position="1125"/>
        <end position="1139"/>
    </location>
</feature>
<feature type="region of interest" description="Disordered" evidence="1">
    <location>
        <begin position="1111"/>
        <end position="1139"/>
    </location>
</feature>
<keyword evidence="2" id="KW-1133">Transmembrane helix</keyword>
<feature type="transmembrane region" description="Helical" evidence="2">
    <location>
        <begin position="1882"/>
        <end position="1907"/>
    </location>
</feature>
<dbReference type="InterPro" id="IPR053231">
    <property type="entry name" value="GPCR_LN-TM7"/>
</dbReference>
<feature type="region of interest" description="Disordered" evidence="1">
    <location>
        <begin position="835"/>
        <end position="864"/>
    </location>
</feature>
<feature type="transmembrane region" description="Helical" evidence="2">
    <location>
        <begin position="1789"/>
        <end position="1810"/>
    </location>
</feature>
<feature type="signal peptide" evidence="3">
    <location>
        <begin position="1"/>
        <end position="19"/>
    </location>
</feature>
<keyword evidence="2" id="KW-0472">Membrane</keyword>
<gene>
    <name evidence="5" type="primary">LOC114828322</name>
</gene>
<keyword evidence="4" id="KW-1185">Reference proteome</keyword>
<feature type="region of interest" description="Disordered" evidence="1">
    <location>
        <begin position="1166"/>
        <end position="1200"/>
    </location>
</feature>
<feature type="region of interest" description="Disordered" evidence="1">
    <location>
        <begin position="169"/>
        <end position="247"/>
    </location>
</feature>
<feature type="region of interest" description="Disordered" evidence="1">
    <location>
        <begin position="265"/>
        <end position="301"/>
    </location>
</feature>
<feature type="transmembrane region" description="Helical" evidence="2">
    <location>
        <begin position="1755"/>
        <end position="1777"/>
    </location>
</feature>
<feature type="compositionally biased region" description="Low complexity" evidence="1">
    <location>
        <begin position="412"/>
        <end position="459"/>
    </location>
</feature>
<feature type="region of interest" description="Disordered" evidence="1">
    <location>
        <begin position="323"/>
        <end position="532"/>
    </location>
</feature>
<feature type="transmembrane region" description="Helical" evidence="2">
    <location>
        <begin position="1717"/>
        <end position="1735"/>
    </location>
</feature>
<proteinExistence type="predicted"/>